<name>X1KPS9_9ZZZZ</name>
<dbReference type="AlphaFoldDB" id="X1KPS9"/>
<sequence length="35" mass="4230">LYFCDTPCLKEFSKDPERFLSSTHFRLEFEDLEDA</sequence>
<feature type="non-terminal residue" evidence="1">
    <location>
        <position position="1"/>
    </location>
</feature>
<evidence type="ECO:0000313" key="1">
    <source>
        <dbReference type="EMBL" id="GAH95635.1"/>
    </source>
</evidence>
<evidence type="ECO:0008006" key="2">
    <source>
        <dbReference type="Google" id="ProtNLM"/>
    </source>
</evidence>
<proteinExistence type="predicted"/>
<gene>
    <name evidence="1" type="ORF">S03H2_69217</name>
</gene>
<protein>
    <recommendedName>
        <fullName evidence="2">YHS domain-containing protein</fullName>
    </recommendedName>
</protein>
<dbReference type="EMBL" id="BARU01045684">
    <property type="protein sequence ID" value="GAH95635.1"/>
    <property type="molecule type" value="Genomic_DNA"/>
</dbReference>
<organism evidence="1">
    <name type="scientific">marine sediment metagenome</name>
    <dbReference type="NCBI Taxonomy" id="412755"/>
    <lineage>
        <taxon>unclassified sequences</taxon>
        <taxon>metagenomes</taxon>
        <taxon>ecological metagenomes</taxon>
    </lineage>
</organism>
<accession>X1KPS9</accession>
<reference evidence="1" key="1">
    <citation type="journal article" date="2014" name="Front. Microbiol.">
        <title>High frequency of phylogenetically diverse reductive dehalogenase-homologous genes in deep subseafloor sedimentary metagenomes.</title>
        <authorList>
            <person name="Kawai M."/>
            <person name="Futagami T."/>
            <person name="Toyoda A."/>
            <person name="Takaki Y."/>
            <person name="Nishi S."/>
            <person name="Hori S."/>
            <person name="Arai W."/>
            <person name="Tsubouchi T."/>
            <person name="Morono Y."/>
            <person name="Uchiyama I."/>
            <person name="Ito T."/>
            <person name="Fujiyama A."/>
            <person name="Inagaki F."/>
            <person name="Takami H."/>
        </authorList>
    </citation>
    <scope>NUCLEOTIDE SEQUENCE</scope>
    <source>
        <strain evidence="1">Expedition CK06-06</strain>
    </source>
</reference>
<comment type="caution">
    <text evidence="1">The sequence shown here is derived from an EMBL/GenBank/DDBJ whole genome shotgun (WGS) entry which is preliminary data.</text>
</comment>